<sequence>MNGPTEQDLRTALRELADEARVTTNLADAARTRGRRLRRRRRLAATGGALATLVALAAPFVWLQPTAPEPGPAAWGPPADSAAPSPSRIPAPADDWTQRPLTLPGGWLLVGATPTGTSYTPDGQRIIQQGYALDRTQDQYVSTDEYDEIWASPSGEVAGVVNYDRPGEFGLLDLDSGAVRWVRTGQHTMMPQWSPDGSRIALTIFDKASGDRALGVLSATGGWQTFPVDTERYFCTDYCYFTWTRDGREVVWQQTDPTAPRSEAAPHIRRGVQLFSPDDGRPIRFLPIKGDPTGPWSWSPDGQRVVVKGPQGPEIVEVATGRVLGPTASAEAAWGPDNRLLYQDRLTGEMVLIDLDGRDLVRQALPGEVGQQLIVLVAPR</sequence>
<dbReference type="Proteomes" id="UP000000235">
    <property type="component" value="Chromosome"/>
</dbReference>
<dbReference type="InterPro" id="IPR011659">
    <property type="entry name" value="WD40"/>
</dbReference>
<evidence type="ECO:0000256" key="1">
    <source>
        <dbReference type="SAM" id="MobiDB-lite"/>
    </source>
</evidence>
<reference evidence="4" key="1">
    <citation type="journal article" date="2007" name="Proc. Natl. Acad. Sci. U.S.A.">
        <title>Genome sequencing reveals complex secondary metabolome in the marine actinomycete Salinispora tropica.</title>
        <authorList>
            <person name="Udwary D.W."/>
            <person name="Zeigler L."/>
            <person name="Asolkar R.N."/>
            <person name="Singan V."/>
            <person name="Lapidus A."/>
            <person name="Fenical W."/>
            <person name="Jensen P.R."/>
            <person name="Moore B.S."/>
        </authorList>
    </citation>
    <scope>NUCLEOTIDE SEQUENCE [LARGE SCALE GENOMIC DNA]</scope>
    <source>
        <strain evidence="4">ATCC BAA-916 / DSM 44818 / CNB-440</strain>
    </source>
</reference>
<protein>
    <recommendedName>
        <fullName evidence="5">WD40 domain protein beta Propeller</fullName>
    </recommendedName>
</protein>
<evidence type="ECO:0008006" key="5">
    <source>
        <dbReference type="Google" id="ProtNLM"/>
    </source>
</evidence>
<evidence type="ECO:0000256" key="2">
    <source>
        <dbReference type="SAM" id="Phobius"/>
    </source>
</evidence>
<evidence type="ECO:0000313" key="3">
    <source>
        <dbReference type="EMBL" id="ABP57001.1"/>
    </source>
</evidence>
<keyword evidence="4" id="KW-1185">Reference proteome</keyword>
<feature type="compositionally biased region" description="Low complexity" evidence="1">
    <location>
        <begin position="72"/>
        <end position="93"/>
    </location>
</feature>
<feature type="transmembrane region" description="Helical" evidence="2">
    <location>
        <begin position="43"/>
        <end position="63"/>
    </location>
</feature>
<dbReference type="Gene3D" id="2.120.10.30">
    <property type="entry name" value="TolB, C-terminal domain"/>
    <property type="match status" value="1"/>
</dbReference>
<dbReference type="eggNOG" id="COG5354">
    <property type="taxonomic scope" value="Bacteria"/>
</dbReference>
<dbReference type="STRING" id="369723.Strop_4573"/>
<organism evidence="3 4">
    <name type="scientific">Salinispora tropica (strain ATCC BAA-916 / DSM 44818 / JCM 13857 / NBRC 105044 / CNB-440)</name>
    <dbReference type="NCBI Taxonomy" id="369723"/>
    <lineage>
        <taxon>Bacteria</taxon>
        <taxon>Bacillati</taxon>
        <taxon>Actinomycetota</taxon>
        <taxon>Actinomycetes</taxon>
        <taxon>Micromonosporales</taxon>
        <taxon>Micromonosporaceae</taxon>
        <taxon>Salinispora</taxon>
    </lineage>
</organism>
<proteinExistence type="predicted"/>
<dbReference type="RefSeq" id="WP_012015765.1">
    <property type="nucleotide sequence ID" value="NC_009380.1"/>
</dbReference>
<dbReference type="PATRIC" id="fig|369723.5.peg.4731"/>
<dbReference type="InterPro" id="IPR011042">
    <property type="entry name" value="6-blade_b-propeller_TolB-like"/>
</dbReference>
<dbReference type="KEGG" id="stp:Strop_4573"/>
<dbReference type="HOGENOM" id="CLU_715026_0_0_11"/>
<dbReference type="SUPFAM" id="SSF82171">
    <property type="entry name" value="DPP6 N-terminal domain-like"/>
    <property type="match status" value="1"/>
</dbReference>
<name>A4XDI5_SALTO</name>
<dbReference type="EMBL" id="CP000667">
    <property type="protein sequence ID" value="ABP57001.1"/>
    <property type="molecule type" value="Genomic_DNA"/>
</dbReference>
<keyword evidence="2" id="KW-0472">Membrane</keyword>
<keyword evidence="2" id="KW-0812">Transmembrane</keyword>
<accession>A4XDI5</accession>
<evidence type="ECO:0000313" key="4">
    <source>
        <dbReference type="Proteomes" id="UP000000235"/>
    </source>
</evidence>
<gene>
    <name evidence="3" type="ordered locus">Strop_4573</name>
</gene>
<dbReference type="Pfam" id="PF07676">
    <property type="entry name" value="PD40"/>
    <property type="match status" value="1"/>
</dbReference>
<dbReference type="AlphaFoldDB" id="A4XDI5"/>
<feature type="region of interest" description="Disordered" evidence="1">
    <location>
        <begin position="69"/>
        <end position="94"/>
    </location>
</feature>
<keyword evidence="2" id="KW-1133">Transmembrane helix</keyword>